<reference evidence="1" key="1">
    <citation type="submission" date="2010-02" db="EMBL/GenBank/DDBJ databases">
        <title>Sequencing and annotation of the Blastocystis hominis genome.</title>
        <authorList>
            <person name="Wincker P."/>
        </authorList>
    </citation>
    <scope>NUCLEOTIDE SEQUENCE</scope>
    <source>
        <strain evidence="1">Singapore isolate B</strain>
    </source>
</reference>
<organism evidence="1">
    <name type="scientific">Blastocystis hominis</name>
    <dbReference type="NCBI Taxonomy" id="12968"/>
    <lineage>
        <taxon>Eukaryota</taxon>
        <taxon>Sar</taxon>
        <taxon>Stramenopiles</taxon>
        <taxon>Bigyra</taxon>
        <taxon>Opalozoa</taxon>
        <taxon>Opalinata</taxon>
        <taxon>Blastocystidae</taxon>
        <taxon>Blastocystis</taxon>
    </lineage>
</organism>
<protein>
    <submittedName>
        <fullName evidence="1">Tetraacyldisaccharide-1-P 4-kinase</fullName>
    </submittedName>
</protein>
<dbReference type="InParanoid" id="D8M5Y3"/>
<dbReference type="OrthoDB" id="1884515at2759"/>
<name>D8M5Y3_BLAHO</name>
<evidence type="ECO:0000313" key="2">
    <source>
        <dbReference type="Proteomes" id="UP000008312"/>
    </source>
</evidence>
<dbReference type="RefSeq" id="XP_012897630.1">
    <property type="nucleotide sequence ID" value="XM_013042176.1"/>
</dbReference>
<proteinExistence type="predicted"/>
<accession>D8M5Y3</accession>
<dbReference type="GO" id="GO:0016301">
    <property type="term" value="F:kinase activity"/>
    <property type="evidence" value="ECO:0007669"/>
    <property type="project" value="UniProtKB-KW"/>
</dbReference>
<sequence length="95" mass="10594">MSLLLRKAACATRTLARGLFGFGKAGKQRQQIQEAQKMCSVFVDPLSKTDLKYIPERNVFLAETIGVEYPIRDGIYIMSPNEATLVIAEEKQSTV</sequence>
<keyword evidence="1" id="KW-0418">Kinase</keyword>
<gene>
    <name evidence="1" type="ORF">GSBLH_T00003427001</name>
</gene>
<evidence type="ECO:0000313" key="1">
    <source>
        <dbReference type="EMBL" id="CBK23582.2"/>
    </source>
</evidence>
<dbReference type="Gene3D" id="2.20.25.10">
    <property type="match status" value="1"/>
</dbReference>
<dbReference type="AlphaFoldDB" id="D8M5Y3"/>
<dbReference type="SUPFAM" id="SSF158997">
    <property type="entry name" value="Trm112p-like"/>
    <property type="match status" value="1"/>
</dbReference>
<dbReference type="EMBL" id="FN668661">
    <property type="protein sequence ID" value="CBK23582.2"/>
    <property type="molecule type" value="Genomic_DNA"/>
</dbReference>
<keyword evidence="2" id="KW-1185">Reference proteome</keyword>
<dbReference type="Proteomes" id="UP000008312">
    <property type="component" value="Unassembled WGS sequence"/>
</dbReference>
<keyword evidence="1" id="KW-0808">Transferase</keyword>
<dbReference type="GeneID" id="24920528"/>